<dbReference type="Proteomes" id="UP000054359">
    <property type="component" value="Unassembled WGS sequence"/>
</dbReference>
<gene>
    <name evidence="1" type="ORF">X975_03443</name>
</gene>
<keyword evidence="2" id="KW-1185">Reference proteome</keyword>
<organism evidence="1 2">
    <name type="scientific">Stegodyphus mimosarum</name>
    <name type="common">African social velvet spider</name>
    <dbReference type="NCBI Taxonomy" id="407821"/>
    <lineage>
        <taxon>Eukaryota</taxon>
        <taxon>Metazoa</taxon>
        <taxon>Ecdysozoa</taxon>
        <taxon>Arthropoda</taxon>
        <taxon>Chelicerata</taxon>
        <taxon>Arachnida</taxon>
        <taxon>Araneae</taxon>
        <taxon>Araneomorphae</taxon>
        <taxon>Entelegynae</taxon>
        <taxon>Eresoidea</taxon>
        <taxon>Eresidae</taxon>
        <taxon>Stegodyphus</taxon>
    </lineage>
</organism>
<evidence type="ECO:0000313" key="1">
    <source>
        <dbReference type="EMBL" id="KFM62066.1"/>
    </source>
</evidence>
<reference evidence="1 2" key="1">
    <citation type="submission" date="2013-11" db="EMBL/GenBank/DDBJ databases">
        <title>Genome sequencing of Stegodyphus mimosarum.</title>
        <authorList>
            <person name="Bechsgaard J."/>
        </authorList>
    </citation>
    <scope>NUCLEOTIDE SEQUENCE [LARGE SCALE GENOMIC DNA]</scope>
</reference>
<dbReference type="EMBL" id="KK114275">
    <property type="protein sequence ID" value="KFM62066.1"/>
    <property type="molecule type" value="Genomic_DNA"/>
</dbReference>
<sequence>LKSLELHFHAEKALGLSQPSSERHFDFSNPWFGLSASDKPKKVYVCNILQINDGVIA</sequence>
<feature type="non-terminal residue" evidence="1">
    <location>
        <position position="1"/>
    </location>
</feature>
<protein>
    <submittedName>
        <fullName evidence="1">Uncharacterized protein</fullName>
    </submittedName>
</protein>
<dbReference type="AlphaFoldDB" id="A0A087TAC7"/>
<name>A0A087TAC7_STEMI</name>
<proteinExistence type="predicted"/>
<feature type="non-terminal residue" evidence="1">
    <location>
        <position position="57"/>
    </location>
</feature>
<evidence type="ECO:0000313" key="2">
    <source>
        <dbReference type="Proteomes" id="UP000054359"/>
    </source>
</evidence>
<accession>A0A087TAC7</accession>